<proteinExistence type="predicted"/>
<dbReference type="STRING" id="1423959.SAMN05444407_107202"/>
<dbReference type="CDD" id="cd14728">
    <property type="entry name" value="Ere-like"/>
    <property type="match status" value="1"/>
</dbReference>
<gene>
    <name evidence="2" type="ORF">SAMN05444407_107202</name>
</gene>
<feature type="chain" id="PRO_5012793981" evidence="1">
    <location>
        <begin position="21"/>
        <end position="411"/>
    </location>
</feature>
<dbReference type="RefSeq" id="WP_073300432.1">
    <property type="nucleotide sequence ID" value="NZ_FRBM01000007.1"/>
</dbReference>
<dbReference type="Pfam" id="PF05139">
    <property type="entry name" value="Erythro_esteras"/>
    <property type="match status" value="1"/>
</dbReference>
<dbReference type="Proteomes" id="UP000184069">
    <property type="component" value="Unassembled WGS sequence"/>
</dbReference>
<evidence type="ECO:0000313" key="3">
    <source>
        <dbReference type="Proteomes" id="UP000184069"/>
    </source>
</evidence>
<evidence type="ECO:0000256" key="1">
    <source>
        <dbReference type="SAM" id="SignalP"/>
    </source>
</evidence>
<name>A0A1M7EIN8_9FLAO</name>
<dbReference type="GO" id="GO:0046677">
    <property type="term" value="P:response to antibiotic"/>
    <property type="evidence" value="ECO:0007669"/>
    <property type="project" value="InterPro"/>
</dbReference>
<organism evidence="2 3">
    <name type="scientific">Chryseobacterium contaminans</name>
    <dbReference type="NCBI Taxonomy" id="1423959"/>
    <lineage>
        <taxon>Bacteria</taxon>
        <taxon>Pseudomonadati</taxon>
        <taxon>Bacteroidota</taxon>
        <taxon>Flavobacteriia</taxon>
        <taxon>Flavobacteriales</taxon>
        <taxon>Weeksellaceae</taxon>
        <taxon>Chryseobacterium group</taxon>
        <taxon>Chryseobacterium</taxon>
    </lineage>
</organism>
<feature type="signal peptide" evidence="1">
    <location>
        <begin position="1"/>
        <end position="20"/>
    </location>
</feature>
<accession>A0A1M7EIN8</accession>
<dbReference type="PANTHER" id="PTHR31299">
    <property type="entry name" value="ESTERASE, PUTATIVE (AFU_ORTHOLOGUE AFUA_1G05850)-RELATED"/>
    <property type="match status" value="1"/>
</dbReference>
<evidence type="ECO:0000313" key="2">
    <source>
        <dbReference type="EMBL" id="SHL91584.1"/>
    </source>
</evidence>
<dbReference type="PANTHER" id="PTHR31299:SF0">
    <property type="entry name" value="ESTERASE, PUTATIVE (AFU_ORTHOLOGUE AFUA_1G05850)-RELATED"/>
    <property type="match status" value="1"/>
</dbReference>
<dbReference type="Gene3D" id="1.20.1440.30">
    <property type="entry name" value="Biosynthetic Protein domain"/>
    <property type="match status" value="1"/>
</dbReference>
<dbReference type="SUPFAM" id="SSF159501">
    <property type="entry name" value="EreA/ChaN-like"/>
    <property type="match status" value="1"/>
</dbReference>
<keyword evidence="1" id="KW-0732">Signal</keyword>
<sequence length="411" mass="48082">MKLKLSFILIVFFIAIRAQSKNDLNSEEKEYISKFIYPIKTFNPAEKDHSDLLILNKLIGNSKIVGLGESTHGSSEVYQMKYRISEYLIADKNFNIFSLEANMPESFLMNQYIQEGKGNPKDILKGMYFWLWQTEETLTFVEWLKKYNENHRSKVFFDGFDMQYAKGAVDQIRKIYQENHWPEQEINDLEIALKENNRGFRTYSKKGQKIIAEHLFLIKQKSDTITNPEEKLRFLQNVDIIRQYSELNFIRRDKFMAENIKWLKENYLDSKVIVSAHNYHIAKLNSDRMGYWLNEMYDKDFVNFGFAFYEGTYSASIDGKLGTYNSEKAGPGTLEYKLNSLNIPVFILDLKAIKKDGNKLGNWILQDILFRKTGSGTDKNEFIKTNVANSFDYLIFINKSTNSKLLNGSSR</sequence>
<dbReference type="Gene3D" id="3.40.1660.10">
    <property type="entry name" value="EreA-like (biosynthetic domain)"/>
    <property type="match status" value="1"/>
</dbReference>
<dbReference type="InterPro" id="IPR052036">
    <property type="entry name" value="Hydrolase/PRTase-associated"/>
</dbReference>
<reference evidence="2 3" key="1">
    <citation type="submission" date="2016-11" db="EMBL/GenBank/DDBJ databases">
        <authorList>
            <person name="Jaros S."/>
            <person name="Januszkiewicz K."/>
            <person name="Wedrychowicz H."/>
        </authorList>
    </citation>
    <scope>NUCLEOTIDE SEQUENCE [LARGE SCALE GENOMIC DNA]</scope>
    <source>
        <strain evidence="2 3">DSM 27621</strain>
    </source>
</reference>
<dbReference type="EMBL" id="FRBM01000007">
    <property type="protein sequence ID" value="SHL91584.1"/>
    <property type="molecule type" value="Genomic_DNA"/>
</dbReference>
<dbReference type="Gene3D" id="3.30.1870.10">
    <property type="entry name" value="EreA-like, domain 2"/>
    <property type="match status" value="1"/>
</dbReference>
<dbReference type="InterPro" id="IPR007815">
    <property type="entry name" value="Emycin_Estase"/>
</dbReference>
<protein>
    <submittedName>
        <fullName evidence="2">Erythromycin esterase</fullName>
    </submittedName>
</protein>
<dbReference type="AlphaFoldDB" id="A0A1M7EIN8"/>